<dbReference type="Proteomes" id="UP001642360">
    <property type="component" value="Unassembled WGS sequence"/>
</dbReference>
<feature type="compositionally biased region" description="Basic and acidic residues" evidence="1">
    <location>
        <begin position="1"/>
        <end position="10"/>
    </location>
</feature>
<proteinExistence type="predicted"/>
<dbReference type="EMBL" id="CAUOFW020002114">
    <property type="protein sequence ID" value="CAK9151273.1"/>
    <property type="molecule type" value="Genomic_DNA"/>
</dbReference>
<sequence>MSSEGEEMRRSTGIHGDGATDTATSGQELVGVVVTEGGIGEVRCHGGVGEPEGSTNTDLIHMDPGGGSLSACPGREDERRHHRRNPTCAADRGGHGHRWRDVPIVERASKMRRRSRKPRRHGSTPRAKHHGRRAATRGVMLDNEHKQRSLQLGSPDIGYDKTLGEPGLTAMTEHKARKFVSVVIE</sequence>
<evidence type="ECO:0000256" key="1">
    <source>
        <dbReference type="SAM" id="MobiDB-lite"/>
    </source>
</evidence>
<feature type="region of interest" description="Disordered" evidence="1">
    <location>
        <begin position="42"/>
        <end position="96"/>
    </location>
</feature>
<organism evidence="2 3">
    <name type="scientific">Ilex paraguariensis</name>
    <name type="common">yerba mate</name>
    <dbReference type="NCBI Taxonomy" id="185542"/>
    <lineage>
        <taxon>Eukaryota</taxon>
        <taxon>Viridiplantae</taxon>
        <taxon>Streptophyta</taxon>
        <taxon>Embryophyta</taxon>
        <taxon>Tracheophyta</taxon>
        <taxon>Spermatophyta</taxon>
        <taxon>Magnoliopsida</taxon>
        <taxon>eudicotyledons</taxon>
        <taxon>Gunneridae</taxon>
        <taxon>Pentapetalae</taxon>
        <taxon>asterids</taxon>
        <taxon>campanulids</taxon>
        <taxon>Aquifoliales</taxon>
        <taxon>Aquifoliaceae</taxon>
        <taxon>Ilex</taxon>
    </lineage>
</organism>
<keyword evidence="3" id="KW-1185">Reference proteome</keyword>
<feature type="region of interest" description="Disordered" evidence="1">
    <location>
        <begin position="109"/>
        <end position="134"/>
    </location>
</feature>
<gene>
    <name evidence="2" type="ORF">ILEXP_LOCUS19429</name>
</gene>
<name>A0ABC8S8B4_9AQUA</name>
<evidence type="ECO:0000313" key="2">
    <source>
        <dbReference type="EMBL" id="CAK9151273.1"/>
    </source>
</evidence>
<accession>A0ABC8S8B4</accession>
<dbReference type="AlphaFoldDB" id="A0ABC8S8B4"/>
<reference evidence="2 3" key="1">
    <citation type="submission" date="2024-02" db="EMBL/GenBank/DDBJ databases">
        <authorList>
            <person name="Vignale AGUSTIN F."/>
            <person name="Sosa J E."/>
            <person name="Modenutti C."/>
        </authorList>
    </citation>
    <scope>NUCLEOTIDE SEQUENCE [LARGE SCALE GENOMIC DNA]</scope>
</reference>
<feature type="region of interest" description="Disordered" evidence="1">
    <location>
        <begin position="1"/>
        <end position="26"/>
    </location>
</feature>
<protein>
    <submittedName>
        <fullName evidence="2">Uncharacterized protein</fullName>
    </submittedName>
</protein>
<comment type="caution">
    <text evidence="2">The sequence shown here is derived from an EMBL/GenBank/DDBJ whole genome shotgun (WGS) entry which is preliminary data.</text>
</comment>
<evidence type="ECO:0000313" key="3">
    <source>
        <dbReference type="Proteomes" id="UP001642360"/>
    </source>
</evidence>
<feature type="compositionally biased region" description="Basic residues" evidence="1">
    <location>
        <begin position="110"/>
        <end position="134"/>
    </location>
</feature>